<keyword evidence="4 8" id="KW-0732">Signal</keyword>
<dbReference type="Proteomes" id="UP000800200">
    <property type="component" value="Unassembled WGS sequence"/>
</dbReference>
<reference evidence="9" key="1">
    <citation type="journal article" date="2020" name="Stud. Mycol.">
        <title>101 Dothideomycetes genomes: a test case for predicting lifestyles and emergence of pathogens.</title>
        <authorList>
            <person name="Haridas S."/>
            <person name="Albert R."/>
            <person name="Binder M."/>
            <person name="Bloem J."/>
            <person name="Labutti K."/>
            <person name="Salamov A."/>
            <person name="Andreopoulos B."/>
            <person name="Baker S."/>
            <person name="Barry K."/>
            <person name="Bills G."/>
            <person name="Bluhm B."/>
            <person name="Cannon C."/>
            <person name="Castanera R."/>
            <person name="Culley D."/>
            <person name="Daum C."/>
            <person name="Ezra D."/>
            <person name="Gonzalez J."/>
            <person name="Henrissat B."/>
            <person name="Kuo A."/>
            <person name="Liang C."/>
            <person name="Lipzen A."/>
            <person name="Lutzoni F."/>
            <person name="Magnuson J."/>
            <person name="Mondo S."/>
            <person name="Nolan M."/>
            <person name="Ohm R."/>
            <person name="Pangilinan J."/>
            <person name="Park H.-J."/>
            <person name="Ramirez L."/>
            <person name="Alfaro M."/>
            <person name="Sun H."/>
            <person name="Tritt A."/>
            <person name="Yoshinaga Y."/>
            <person name="Zwiers L.-H."/>
            <person name="Turgeon B."/>
            <person name="Goodwin S."/>
            <person name="Spatafora J."/>
            <person name="Crous P."/>
            <person name="Grigoriev I."/>
        </authorList>
    </citation>
    <scope>NUCLEOTIDE SEQUENCE</scope>
    <source>
        <strain evidence="9">CBS 207.26</strain>
    </source>
</reference>
<evidence type="ECO:0000256" key="8">
    <source>
        <dbReference type="RuleBase" id="RU361238"/>
    </source>
</evidence>
<protein>
    <recommendedName>
        <fullName evidence="8">Carboxylic ester hydrolase</fullName>
        <ecNumber evidence="8">3.1.1.-</ecNumber>
    </recommendedName>
</protein>
<keyword evidence="7" id="KW-1015">Disulfide bond</keyword>
<keyword evidence="10" id="KW-1185">Reference proteome</keyword>
<dbReference type="EC" id="3.1.1.-" evidence="8"/>
<evidence type="ECO:0000256" key="7">
    <source>
        <dbReference type="ARBA" id="ARBA00023157"/>
    </source>
</evidence>
<dbReference type="SUPFAM" id="SSF53474">
    <property type="entry name" value="alpha/beta-Hydrolases"/>
    <property type="match status" value="1"/>
</dbReference>
<dbReference type="GO" id="GO:0030600">
    <property type="term" value="F:feruloyl esterase activity"/>
    <property type="evidence" value="ECO:0007669"/>
    <property type="project" value="UniProtKB-ARBA"/>
</dbReference>
<dbReference type="EMBL" id="ML994615">
    <property type="protein sequence ID" value="KAF2192791.1"/>
    <property type="molecule type" value="Genomic_DNA"/>
</dbReference>
<keyword evidence="2" id="KW-0719">Serine esterase</keyword>
<dbReference type="PANTHER" id="PTHR33938:SF8">
    <property type="entry name" value="CARBOXYLIC ESTER HYDROLASE"/>
    <property type="match status" value="1"/>
</dbReference>
<keyword evidence="3" id="KW-0479">Metal-binding</keyword>
<feature type="chain" id="PRO_5025712176" description="Carboxylic ester hydrolase" evidence="8">
    <location>
        <begin position="21"/>
        <end position="532"/>
    </location>
</feature>
<dbReference type="OrthoDB" id="3039123at2759"/>
<organism evidence="9 10">
    <name type="scientific">Zopfia rhizophila CBS 207.26</name>
    <dbReference type="NCBI Taxonomy" id="1314779"/>
    <lineage>
        <taxon>Eukaryota</taxon>
        <taxon>Fungi</taxon>
        <taxon>Dikarya</taxon>
        <taxon>Ascomycota</taxon>
        <taxon>Pezizomycotina</taxon>
        <taxon>Dothideomycetes</taxon>
        <taxon>Dothideomycetes incertae sedis</taxon>
        <taxon>Zopfiaceae</taxon>
        <taxon>Zopfia</taxon>
    </lineage>
</organism>
<accession>A0A6A6ENE3</accession>
<keyword evidence="6" id="KW-0106">Calcium</keyword>
<evidence type="ECO:0000313" key="10">
    <source>
        <dbReference type="Proteomes" id="UP000800200"/>
    </source>
</evidence>
<keyword evidence="5 8" id="KW-0378">Hydrolase</keyword>
<evidence type="ECO:0000256" key="6">
    <source>
        <dbReference type="ARBA" id="ARBA00022837"/>
    </source>
</evidence>
<evidence type="ECO:0000256" key="4">
    <source>
        <dbReference type="ARBA" id="ARBA00022729"/>
    </source>
</evidence>
<feature type="signal peptide" evidence="8">
    <location>
        <begin position="1"/>
        <end position="20"/>
    </location>
</feature>
<dbReference type="Pfam" id="PF07519">
    <property type="entry name" value="Tannase"/>
    <property type="match status" value="1"/>
</dbReference>
<sequence>MDILNLLILTLFLSPHFINAFPSPLYSLRSPHICSEVQILPLPGASVVSLQRGEKSAFTLPAAPPLLLDSVSVPSICEINITLTHPAVDDKVNIQVWLPLEEWNGRFVALGGSGWAAGHGPLTLGPAVAGGFAAASTDAGVFADPSSPALWALKENGEVNLGLLTNFASRSVHEMAVIGKAVTESYYGKKPTSYWNGCSTGGRQGLVAAQQYPDDFDRILAGAPAIYWPTYVMAELWPQVVMKEEGIFPSQDELNAVVTAAVAVCDGLDGIQDNVITDLAKCNFDPSSVVGKLNIDGKEVTITSKIASIVKKIWEGPIIDSQRLWYGMPIGAPLDSLANTTLVNGTRAGLPFFVPDTWIRYFIEQDPDFQISSVGSGELGQLFSRSQTEYDNLFNNANPDLSRFQSSGGKLLVWHGEADQLIYPQGSTQYRQCVEKAMGGGSKVDIFFRYFQAPGVDHCGLGSTPGARPSNAFEALIAWVEEGIAPEALKGQTPPSAPAQFTRKICRYPLVPKYRGFGDASSLESFDCVQAS</sequence>
<evidence type="ECO:0000313" key="9">
    <source>
        <dbReference type="EMBL" id="KAF2192791.1"/>
    </source>
</evidence>
<gene>
    <name evidence="9" type="ORF">K469DRAFT_731232</name>
</gene>
<evidence type="ECO:0000256" key="1">
    <source>
        <dbReference type="ARBA" id="ARBA00006249"/>
    </source>
</evidence>
<dbReference type="GO" id="GO:0046872">
    <property type="term" value="F:metal ion binding"/>
    <property type="evidence" value="ECO:0007669"/>
    <property type="project" value="UniProtKB-KW"/>
</dbReference>
<proteinExistence type="inferred from homology"/>
<dbReference type="InterPro" id="IPR029058">
    <property type="entry name" value="AB_hydrolase_fold"/>
</dbReference>
<comment type="similarity">
    <text evidence="1 8">Belongs to the tannase family.</text>
</comment>
<evidence type="ECO:0000256" key="3">
    <source>
        <dbReference type="ARBA" id="ARBA00022723"/>
    </source>
</evidence>
<evidence type="ECO:0000256" key="5">
    <source>
        <dbReference type="ARBA" id="ARBA00022801"/>
    </source>
</evidence>
<dbReference type="PANTHER" id="PTHR33938">
    <property type="entry name" value="FERULOYL ESTERASE B-RELATED"/>
    <property type="match status" value="1"/>
</dbReference>
<name>A0A6A6ENE3_9PEZI</name>
<dbReference type="Gene3D" id="3.40.50.1820">
    <property type="entry name" value="alpha/beta hydrolase"/>
    <property type="match status" value="1"/>
</dbReference>
<dbReference type="AlphaFoldDB" id="A0A6A6ENE3"/>
<evidence type="ECO:0000256" key="2">
    <source>
        <dbReference type="ARBA" id="ARBA00022487"/>
    </source>
</evidence>
<dbReference type="InterPro" id="IPR011118">
    <property type="entry name" value="Tannase/feruloyl_esterase"/>
</dbReference>